<comment type="similarity">
    <text evidence="1 5">Belongs to the acylphosphatase family.</text>
</comment>
<feature type="domain" description="Acylphosphatase-like" evidence="6">
    <location>
        <begin position="3"/>
        <end position="89"/>
    </location>
</feature>
<evidence type="ECO:0000313" key="7">
    <source>
        <dbReference type="EMBL" id="OKL42812.1"/>
    </source>
</evidence>
<dbReference type="InterPro" id="IPR020456">
    <property type="entry name" value="Acylphosphatase"/>
</dbReference>
<dbReference type="EMBL" id="LVVZ01000032">
    <property type="protein sequence ID" value="OKL42812.1"/>
    <property type="molecule type" value="Genomic_DNA"/>
</dbReference>
<feature type="active site" evidence="4">
    <location>
        <position position="36"/>
    </location>
</feature>
<reference evidence="7 8" key="1">
    <citation type="submission" date="2016-03" db="EMBL/GenBank/DDBJ databases">
        <title>Genome sequence of Nesiotobacter sp. nov., a moderately halophilic alphaproteobacterium isolated from the Yellow Sea, China.</title>
        <authorList>
            <person name="Zhang G."/>
            <person name="Zhang R."/>
        </authorList>
    </citation>
    <scope>NUCLEOTIDE SEQUENCE [LARGE SCALE GENOMIC DNA]</scope>
    <source>
        <strain evidence="7 8">WB1-6</strain>
    </source>
</reference>
<comment type="caution">
    <text evidence="7">The sequence shown here is derived from an EMBL/GenBank/DDBJ whole genome shotgun (WGS) entry which is preliminary data.</text>
</comment>
<evidence type="ECO:0000259" key="6">
    <source>
        <dbReference type="PROSITE" id="PS51160"/>
    </source>
</evidence>
<dbReference type="PROSITE" id="PS00151">
    <property type="entry name" value="ACYLPHOSPHATASE_2"/>
    <property type="match status" value="1"/>
</dbReference>
<dbReference type="STRING" id="197461.A3843_16705"/>
<feature type="active site" evidence="4">
    <location>
        <position position="18"/>
    </location>
</feature>
<accession>A0A1U7JDQ7</accession>
<dbReference type="InterPro" id="IPR017968">
    <property type="entry name" value="Acylphosphatase_CS"/>
</dbReference>
<dbReference type="Pfam" id="PF00708">
    <property type="entry name" value="Acylphosphatase"/>
    <property type="match status" value="1"/>
</dbReference>
<evidence type="ECO:0000256" key="3">
    <source>
        <dbReference type="ARBA" id="ARBA00047645"/>
    </source>
</evidence>
<dbReference type="OrthoDB" id="5295388at2"/>
<comment type="catalytic activity">
    <reaction evidence="3 4">
        <text>an acyl phosphate + H2O = a carboxylate + phosphate + H(+)</text>
        <dbReference type="Rhea" id="RHEA:14965"/>
        <dbReference type="ChEBI" id="CHEBI:15377"/>
        <dbReference type="ChEBI" id="CHEBI:15378"/>
        <dbReference type="ChEBI" id="CHEBI:29067"/>
        <dbReference type="ChEBI" id="CHEBI:43474"/>
        <dbReference type="ChEBI" id="CHEBI:59918"/>
        <dbReference type="EC" id="3.6.1.7"/>
    </reaction>
</comment>
<dbReference type="PANTHER" id="PTHR47268:SF4">
    <property type="entry name" value="ACYLPHOSPHATASE"/>
    <property type="match status" value="1"/>
</dbReference>
<evidence type="ECO:0000256" key="1">
    <source>
        <dbReference type="ARBA" id="ARBA00005614"/>
    </source>
</evidence>
<keyword evidence="8" id="KW-1185">Reference proteome</keyword>
<evidence type="ECO:0000256" key="2">
    <source>
        <dbReference type="ARBA" id="ARBA00012150"/>
    </source>
</evidence>
<dbReference type="EC" id="3.6.1.7" evidence="2 4"/>
<dbReference type="GO" id="GO:0003998">
    <property type="term" value="F:acylphosphatase activity"/>
    <property type="evidence" value="ECO:0007669"/>
    <property type="project" value="UniProtKB-EC"/>
</dbReference>
<protein>
    <recommendedName>
        <fullName evidence="2 4">acylphosphatase</fullName>
        <ecNumber evidence="2 4">3.6.1.7</ecNumber>
    </recommendedName>
</protein>
<dbReference type="Gene3D" id="3.30.70.100">
    <property type="match status" value="1"/>
</dbReference>
<dbReference type="PRINTS" id="PR00112">
    <property type="entry name" value="ACYLPHPHTASE"/>
</dbReference>
<evidence type="ECO:0000313" key="8">
    <source>
        <dbReference type="Proteomes" id="UP000185783"/>
    </source>
</evidence>
<gene>
    <name evidence="7" type="ORF">A3843_16705</name>
</gene>
<dbReference type="InterPro" id="IPR036046">
    <property type="entry name" value="Acylphosphatase-like_dom_sf"/>
</dbReference>
<dbReference type="InterPro" id="IPR001792">
    <property type="entry name" value="Acylphosphatase-like_dom"/>
</dbReference>
<dbReference type="PANTHER" id="PTHR47268">
    <property type="entry name" value="ACYLPHOSPHATASE"/>
    <property type="match status" value="1"/>
</dbReference>
<evidence type="ECO:0000256" key="5">
    <source>
        <dbReference type="RuleBase" id="RU004168"/>
    </source>
</evidence>
<dbReference type="AlphaFoldDB" id="A0A1U7JDQ7"/>
<dbReference type="RefSeq" id="WP_028481896.1">
    <property type="nucleotide sequence ID" value="NZ_LVVZ01000032.1"/>
</dbReference>
<keyword evidence="4" id="KW-0378">Hydrolase</keyword>
<name>A0A1U7JDQ7_9HYPH</name>
<dbReference type="PROSITE" id="PS51160">
    <property type="entry name" value="ACYLPHOSPHATASE_3"/>
    <property type="match status" value="1"/>
</dbReference>
<organism evidence="7 8">
    <name type="scientific">Pseudovibrio exalbescens</name>
    <dbReference type="NCBI Taxonomy" id="197461"/>
    <lineage>
        <taxon>Bacteria</taxon>
        <taxon>Pseudomonadati</taxon>
        <taxon>Pseudomonadota</taxon>
        <taxon>Alphaproteobacteria</taxon>
        <taxon>Hyphomicrobiales</taxon>
        <taxon>Stappiaceae</taxon>
        <taxon>Pseudovibrio</taxon>
    </lineage>
</organism>
<dbReference type="SUPFAM" id="SSF54975">
    <property type="entry name" value="Acylphosphatase/BLUF domain-like"/>
    <property type="match status" value="1"/>
</dbReference>
<evidence type="ECO:0000256" key="4">
    <source>
        <dbReference type="PROSITE-ProRule" id="PRU00520"/>
    </source>
</evidence>
<dbReference type="Proteomes" id="UP000185783">
    <property type="component" value="Unassembled WGS sequence"/>
</dbReference>
<proteinExistence type="inferred from homology"/>
<sequence length="89" mass="9669">MTSVRVMISGRVQGVGYRHWFQQTANSLRVSGWVRNLSDGRVEAEVSGEEDRVDALLDVAKDGPAFASVTAIERVGPAPVHEGPFKVAF</sequence>